<accession>A0A699HVF2</accession>
<comment type="caution">
    <text evidence="1">The sequence shown here is derived from an EMBL/GenBank/DDBJ whole genome shotgun (WGS) entry which is preliminary data.</text>
</comment>
<protein>
    <submittedName>
        <fullName evidence="1">Uncharacterized protein</fullName>
    </submittedName>
</protein>
<sequence length="117" mass="13679">MEVARAVVVDQWSPESVDLQPMRETVIRCMILKNNDYVRLLISPRMMMTKTPMTFQMPDISFIVNIFLDGYTINKTLKEAKAKILLALYQKLDLDPYPNFDILCKKPTNVKNLRRNL</sequence>
<proteinExistence type="predicted"/>
<evidence type="ECO:0000313" key="1">
    <source>
        <dbReference type="EMBL" id="GEY65571.1"/>
    </source>
</evidence>
<dbReference type="AlphaFoldDB" id="A0A699HVF2"/>
<reference evidence="1" key="1">
    <citation type="journal article" date="2019" name="Sci. Rep.">
        <title>Draft genome of Tanacetum cinerariifolium, the natural source of mosquito coil.</title>
        <authorList>
            <person name="Yamashiro T."/>
            <person name="Shiraishi A."/>
            <person name="Satake H."/>
            <person name="Nakayama K."/>
        </authorList>
    </citation>
    <scope>NUCLEOTIDE SEQUENCE</scope>
</reference>
<dbReference type="EMBL" id="BKCJ010197421">
    <property type="protein sequence ID" value="GEY65571.1"/>
    <property type="molecule type" value="Genomic_DNA"/>
</dbReference>
<name>A0A699HVF2_TANCI</name>
<gene>
    <name evidence="1" type="ORF">Tci_437545</name>
</gene>
<organism evidence="1">
    <name type="scientific">Tanacetum cinerariifolium</name>
    <name type="common">Dalmatian daisy</name>
    <name type="synonym">Chrysanthemum cinerariifolium</name>
    <dbReference type="NCBI Taxonomy" id="118510"/>
    <lineage>
        <taxon>Eukaryota</taxon>
        <taxon>Viridiplantae</taxon>
        <taxon>Streptophyta</taxon>
        <taxon>Embryophyta</taxon>
        <taxon>Tracheophyta</taxon>
        <taxon>Spermatophyta</taxon>
        <taxon>Magnoliopsida</taxon>
        <taxon>eudicotyledons</taxon>
        <taxon>Gunneridae</taxon>
        <taxon>Pentapetalae</taxon>
        <taxon>asterids</taxon>
        <taxon>campanulids</taxon>
        <taxon>Asterales</taxon>
        <taxon>Asteraceae</taxon>
        <taxon>Asteroideae</taxon>
        <taxon>Anthemideae</taxon>
        <taxon>Anthemidinae</taxon>
        <taxon>Tanacetum</taxon>
    </lineage>
</organism>